<keyword evidence="5" id="KW-0133">Cell shape</keyword>
<dbReference type="Gene3D" id="3.90.1310.10">
    <property type="entry name" value="Penicillin-binding protein 2a (Domain 2)"/>
    <property type="match status" value="1"/>
</dbReference>
<proteinExistence type="inferred from homology"/>
<evidence type="ECO:0000256" key="3">
    <source>
        <dbReference type="ARBA" id="ARBA00022475"/>
    </source>
</evidence>
<dbReference type="InterPro" id="IPR012338">
    <property type="entry name" value="Beta-lactam/transpept-like"/>
</dbReference>
<evidence type="ECO:0000259" key="12">
    <source>
        <dbReference type="Pfam" id="PF00905"/>
    </source>
</evidence>
<dbReference type="GO" id="GO:0071555">
    <property type="term" value="P:cell wall organization"/>
    <property type="evidence" value="ECO:0007669"/>
    <property type="project" value="UniProtKB-KW"/>
</dbReference>
<dbReference type="KEGG" id="vie:OL234_08410"/>
<dbReference type="GO" id="GO:0008360">
    <property type="term" value="P:regulation of cell shape"/>
    <property type="evidence" value="ECO:0007669"/>
    <property type="project" value="UniProtKB-KW"/>
</dbReference>
<evidence type="ECO:0000256" key="9">
    <source>
        <dbReference type="ARBA" id="ARBA00023316"/>
    </source>
</evidence>
<dbReference type="PANTHER" id="PTHR30627">
    <property type="entry name" value="PEPTIDOGLYCAN D,D-TRANSPEPTIDASE"/>
    <property type="match status" value="1"/>
</dbReference>
<comment type="subcellular location">
    <subcellularLocation>
        <location evidence="1">Cell membrane</location>
        <topology evidence="1">Single-pass membrane protein</topology>
    </subcellularLocation>
</comment>
<evidence type="ECO:0000256" key="6">
    <source>
        <dbReference type="ARBA" id="ARBA00022984"/>
    </source>
</evidence>
<dbReference type="GO" id="GO:0005886">
    <property type="term" value="C:plasma membrane"/>
    <property type="evidence" value="ECO:0007669"/>
    <property type="project" value="UniProtKB-SubCell"/>
</dbReference>
<evidence type="ECO:0000256" key="5">
    <source>
        <dbReference type="ARBA" id="ARBA00022960"/>
    </source>
</evidence>
<dbReference type="InterPro" id="IPR005311">
    <property type="entry name" value="PBP_dimer"/>
</dbReference>
<evidence type="ECO:0000256" key="11">
    <source>
        <dbReference type="SAM" id="Phobius"/>
    </source>
</evidence>
<keyword evidence="3" id="KW-1003">Cell membrane</keyword>
<protein>
    <submittedName>
        <fullName evidence="14">Penicillin-binding protein 2</fullName>
    </submittedName>
</protein>
<evidence type="ECO:0000313" key="15">
    <source>
        <dbReference type="Proteomes" id="UP001179647"/>
    </source>
</evidence>
<keyword evidence="4 11" id="KW-0812">Transmembrane</keyword>
<feature type="domain" description="Penicillin-binding protein transpeptidase" evidence="12">
    <location>
        <begin position="367"/>
        <end position="699"/>
    </location>
</feature>
<keyword evidence="6" id="KW-0573">Peptidoglycan synthesis</keyword>
<dbReference type="RefSeq" id="WP_275468789.1">
    <property type="nucleotide sequence ID" value="NZ_CP110232.1"/>
</dbReference>
<dbReference type="SUPFAM" id="SSF56519">
    <property type="entry name" value="Penicillin binding protein dimerisation domain"/>
    <property type="match status" value="1"/>
</dbReference>
<keyword evidence="15" id="KW-1185">Reference proteome</keyword>
<evidence type="ECO:0000313" key="14">
    <source>
        <dbReference type="EMBL" id="WEG72987.1"/>
    </source>
</evidence>
<keyword evidence="9" id="KW-0961">Cell wall biogenesis/degradation</keyword>
<dbReference type="GO" id="GO:0009252">
    <property type="term" value="P:peptidoglycan biosynthetic process"/>
    <property type="evidence" value="ECO:0007669"/>
    <property type="project" value="UniProtKB-KW"/>
</dbReference>
<accession>A0AAF0CUA0</accession>
<feature type="region of interest" description="Disordered" evidence="10">
    <location>
        <begin position="706"/>
        <end position="739"/>
    </location>
</feature>
<dbReference type="GO" id="GO:0008658">
    <property type="term" value="F:penicillin binding"/>
    <property type="evidence" value="ECO:0007669"/>
    <property type="project" value="InterPro"/>
</dbReference>
<dbReference type="GO" id="GO:0071972">
    <property type="term" value="F:peptidoglycan L,D-transpeptidase activity"/>
    <property type="evidence" value="ECO:0007669"/>
    <property type="project" value="TreeGrafter"/>
</dbReference>
<evidence type="ECO:0000256" key="10">
    <source>
        <dbReference type="SAM" id="MobiDB-lite"/>
    </source>
</evidence>
<reference evidence="14" key="1">
    <citation type="submission" date="2022-10" db="EMBL/GenBank/DDBJ databases">
        <title>Vagococcus sp. isolated from poultry meat.</title>
        <authorList>
            <person name="Johansson P."/>
            <person name="Bjorkroth J."/>
        </authorList>
    </citation>
    <scope>NUCLEOTIDE SEQUENCE</scope>
    <source>
        <strain evidence="14">STAA11</strain>
    </source>
</reference>
<evidence type="ECO:0000259" key="13">
    <source>
        <dbReference type="Pfam" id="PF03717"/>
    </source>
</evidence>
<dbReference type="EMBL" id="CP110232">
    <property type="protein sequence ID" value="WEG72987.1"/>
    <property type="molecule type" value="Genomic_DNA"/>
</dbReference>
<dbReference type="Proteomes" id="UP001179647">
    <property type="component" value="Chromosome"/>
</dbReference>
<dbReference type="Gene3D" id="3.40.710.10">
    <property type="entry name" value="DD-peptidase/beta-lactamase superfamily"/>
    <property type="match status" value="1"/>
</dbReference>
<dbReference type="Gene3D" id="1.10.10.1230">
    <property type="entry name" value="Penicillin-binding protein, N-terminal non-catalytic domain, head sub-domain"/>
    <property type="match status" value="1"/>
</dbReference>
<evidence type="ECO:0000256" key="7">
    <source>
        <dbReference type="ARBA" id="ARBA00022989"/>
    </source>
</evidence>
<dbReference type="InterPro" id="IPR050515">
    <property type="entry name" value="Beta-lactam/transpept"/>
</dbReference>
<comment type="similarity">
    <text evidence="2">Belongs to the transpeptidase family.</text>
</comment>
<dbReference type="PANTHER" id="PTHR30627:SF2">
    <property type="entry name" value="PEPTIDOGLYCAN D,D-TRANSPEPTIDASE MRDA"/>
    <property type="match status" value="1"/>
</dbReference>
<evidence type="ECO:0000256" key="4">
    <source>
        <dbReference type="ARBA" id="ARBA00022692"/>
    </source>
</evidence>
<gene>
    <name evidence="14" type="ORF">OL234_08410</name>
</gene>
<keyword evidence="7 11" id="KW-1133">Transmembrane helix</keyword>
<evidence type="ECO:0000256" key="2">
    <source>
        <dbReference type="ARBA" id="ARBA00007171"/>
    </source>
</evidence>
<name>A0AAF0CUA0_9ENTE</name>
<dbReference type="InterPro" id="IPR001460">
    <property type="entry name" value="PCN-bd_Tpept"/>
</dbReference>
<evidence type="ECO:0000256" key="8">
    <source>
        <dbReference type="ARBA" id="ARBA00023136"/>
    </source>
</evidence>
<keyword evidence="8 11" id="KW-0472">Membrane</keyword>
<feature type="domain" description="Penicillin-binding protein dimerisation" evidence="13">
    <location>
        <begin position="77"/>
        <end position="317"/>
    </location>
</feature>
<dbReference type="Pfam" id="PF00905">
    <property type="entry name" value="Transpeptidase"/>
    <property type="match status" value="1"/>
</dbReference>
<dbReference type="SUPFAM" id="SSF56601">
    <property type="entry name" value="beta-lactamase/transpeptidase-like"/>
    <property type="match status" value="1"/>
</dbReference>
<organism evidence="14 15">
    <name type="scientific">Vagococcus intermedius</name>
    <dbReference type="NCBI Taxonomy" id="2991418"/>
    <lineage>
        <taxon>Bacteria</taxon>
        <taxon>Bacillati</taxon>
        <taxon>Bacillota</taxon>
        <taxon>Bacilli</taxon>
        <taxon>Lactobacillales</taxon>
        <taxon>Enterococcaceae</taxon>
        <taxon>Vagococcus</taxon>
    </lineage>
</organism>
<evidence type="ECO:0000256" key="1">
    <source>
        <dbReference type="ARBA" id="ARBA00004162"/>
    </source>
</evidence>
<sequence length="739" mass="82319">MIKKQLEKYKELLKKSKKQPTNETNHTSEIPFRLNFLFFIVFALFVALLVQLAYLQIANGSFFNSKIKWSQQLVLKENAPRGSIYDAKDNVLVGNKAEQAIIYTKKKSMSSAETKEVSQKIAKLIDVPVENITERDKKDYWLADKPNLEKAQERLKKNETVNAKGEALEPDIVYQNTVTKVKKSEIDFDDSELKAIAIFKKISGAYTMAPVTIKNKDVTMEEVASVGESRSSLPGLSTGMDWDREYPQNDFMNSILGTVSSEKNGLPQEMSDKYVANGYSRNDRVGLSNLEKQYETVLKGTKAQSKIVMDSQTNKIKSEKQVYPGEKGKNLKLTVDMKFQQKVEEILRENYEAMISQGKTVYSEGAYAVVSDPKTGAIKAMAGLELDHDEKKLKTDTLGTINKAFTPGSIVKPATIMAGYQSGVISGNETLVDEFIELQGDPVKKSVFTFGPRPMTAVDALRESSNVYMMKIAFKMMGIDYVPNMVLGDHTEVFDILRKTYQDFGLGAPTGIDIAGESYGLSPKNHYENDGTMINGRMGNLLDLSYGNFDTYTPMQLTQYVNTIANNGKKLAPHIVEGIYENNGEDGSGDLVKKIEPRVLAQIGTQEQYDIIHEGMYQVVNANGSGHWMAGTKYVASAKTGTAEVPRDNPDDKENPIELYNSTMIAYAPSDDPKVTVSVVLPHISDDQGHENSFITAQILDAYYDFYEEGNQGDDDDEKADSDNEGEPAEEESESQEQN</sequence>
<feature type="transmembrane region" description="Helical" evidence="11">
    <location>
        <begin position="36"/>
        <end position="57"/>
    </location>
</feature>
<dbReference type="Pfam" id="PF03717">
    <property type="entry name" value="PBP_dimer"/>
    <property type="match status" value="1"/>
</dbReference>
<dbReference type="AlphaFoldDB" id="A0AAF0CUA0"/>
<dbReference type="InterPro" id="IPR036138">
    <property type="entry name" value="PBP_dimer_sf"/>
</dbReference>